<dbReference type="GO" id="GO:0046872">
    <property type="term" value="F:metal ion binding"/>
    <property type="evidence" value="ECO:0007669"/>
    <property type="project" value="UniProtKB-KW"/>
</dbReference>
<dbReference type="GO" id="GO:0004813">
    <property type="term" value="F:alanine-tRNA ligase activity"/>
    <property type="evidence" value="ECO:0007669"/>
    <property type="project" value="InterPro"/>
</dbReference>
<proteinExistence type="predicted"/>
<dbReference type="InterPro" id="IPR018163">
    <property type="entry name" value="Thr/Ala-tRNA-synth_IIc_edit"/>
</dbReference>
<dbReference type="GO" id="GO:0005524">
    <property type="term" value="F:ATP binding"/>
    <property type="evidence" value="ECO:0007669"/>
    <property type="project" value="InterPro"/>
</dbReference>
<keyword evidence="3" id="KW-0175">Coiled coil</keyword>
<dbReference type="PANTHER" id="PTHR43462:SF1">
    <property type="entry name" value="ALANYL-TRNA EDITING PROTEIN AARSD1"/>
    <property type="match status" value="1"/>
</dbReference>
<evidence type="ECO:0000256" key="2">
    <source>
        <dbReference type="ARBA" id="ARBA00022833"/>
    </source>
</evidence>
<dbReference type="Pfam" id="PF01411">
    <property type="entry name" value="tRNA-synt_2c"/>
    <property type="match status" value="1"/>
</dbReference>
<accession>A0A9Q5I391</accession>
<keyword evidence="6" id="KW-1185">Reference proteome</keyword>
<dbReference type="OrthoDB" id="288942at2759"/>
<dbReference type="SUPFAM" id="SSF55186">
    <property type="entry name" value="ThrRS/AlaRS common domain"/>
    <property type="match status" value="1"/>
</dbReference>
<dbReference type="GO" id="GO:0002196">
    <property type="term" value="F:Ser-tRNA(Ala) deacylase activity"/>
    <property type="evidence" value="ECO:0007669"/>
    <property type="project" value="TreeGrafter"/>
</dbReference>
<evidence type="ECO:0000313" key="6">
    <source>
        <dbReference type="Proteomes" id="UP000757232"/>
    </source>
</evidence>
<protein>
    <submittedName>
        <fullName evidence="5">Alanyl-tRNA synthetase domain-containing protein</fullName>
    </submittedName>
</protein>
<keyword evidence="2" id="KW-0862">Zinc</keyword>
<dbReference type="Proteomes" id="UP000757232">
    <property type="component" value="Unassembled WGS sequence"/>
</dbReference>
<dbReference type="EMBL" id="LNZH02000115">
    <property type="protein sequence ID" value="OCB90864.1"/>
    <property type="molecule type" value="Genomic_DNA"/>
</dbReference>
<gene>
    <name evidence="5" type="ORF">A7U60_g1888</name>
</gene>
<evidence type="ECO:0000256" key="1">
    <source>
        <dbReference type="ARBA" id="ARBA00022723"/>
    </source>
</evidence>
<reference evidence="5" key="1">
    <citation type="submission" date="2016-06" db="EMBL/GenBank/DDBJ databases">
        <title>Draft Genome sequence of the fungus Inonotus baumii.</title>
        <authorList>
            <person name="Zhu H."/>
            <person name="Lin W."/>
        </authorList>
    </citation>
    <scope>NUCLEOTIDE SEQUENCE</scope>
    <source>
        <strain evidence="5">821</strain>
    </source>
</reference>
<keyword evidence="1" id="KW-0479">Metal-binding</keyword>
<organism evidence="5 6">
    <name type="scientific">Sanghuangporus baumii</name>
    <name type="common">Phellinus baumii</name>
    <dbReference type="NCBI Taxonomy" id="108892"/>
    <lineage>
        <taxon>Eukaryota</taxon>
        <taxon>Fungi</taxon>
        <taxon>Dikarya</taxon>
        <taxon>Basidiomycota</taxon>
        <taxon>Agaricomycotina</taxon>
        <taxon>Agaricomycetes</taxon>
        <taxon>Hymenochaetales</taxon>
        <taxon>Hymenochaetaceae</taxon>
        <taxon>Sanghuangporus</taxon>
    </lineage>
</organism>
<feature type="domain" description="Alanyl-tRNA synthetase class IIc N-terminal" evidence="4">
    <location>
        <begin position="72"/>
        <end position="155"/>
    </location>
</feature>
<evidence type="ECO:0000313" key="5">
    <source>
        <dbReference type="EMBL" id="OCB90864.1"/>
    </source>
</evidence>
<evidence type="ECO:0000256" key="3">
    <source>
        <dbReference type="SAM" id="Coils"/>
    </source>
</evidence>
<dbReference type="Gene3D" id="2.40.30.130">
    <property type="match status" value="1"/>
</dbReference>
<name>A0A9Q5I391_SANBA</name>
<dbReference type="AlphaFoldDB" id="A0A9Q5I391"/>
<evidence type="ECO:0000259" key="4">
    <source>
        <dbReference type="Pfam" id="PF01411"/>
    </source>
</evidence>
<dbReference type="GO" id="GO:0006419">
    <property type="term" value="P:alanyl-tRNA aminoacylation"/>
    <property type="evidence" value="ECO:0007669"/>
    <property type="project" value="InterPro"/>
</dbReference>
<dbReference type="Gene3D" id="3.30.980.10">
    <property type="entry name" value="Threonyl-trna Synthetase, Chain A, domain 2"/>
    <property type="match status" value="1"/>
</dbReference>
<comment type="caution">
    <text evidence="5">The sequence shown here is derived from an EMBL/GenBank/DDBJ whole genome shotgun (WGS) entry which is preliminary data.</text>
</comment>
<sequence>MAAAALILPAVPVTPPDYHRIISDRLRIPDDKSLPVPVGLLACQRQHSRDPLLREISTTVVSCNAHKKEQTQTSNKKKKSSATQEKLFEVILHDTVLFPEGGGQPSDIGLIRSASGEEYQVTEVKRRGGHAIHFVKPKHDQVVGLEVGSHVIAALGEDGYMRRLDHMCMHTSQHLLSALLETELNLPTLSWALTSYPTPSYVELTRSITLEEIAQIQAKAHRLAYEGRKVRVEVEPLDSENHPGVATLEGGRTVGKALPSDYTGGIKRTVIIDGVDKNPCCGTHLPSLHNLQLFILPQTESLARGNTNTSRLFFLCGPRLHAHLATSHALLTDVAGILSCGTPAVPARVSQVIEERRRVDKRAEELEFELARIVAEGLLGEMNNSGDPAFVKHYHRTDDSARALGFLQSIASAFITGSPAQAKYALVLTSSPVEKRSTSVTTVLALGSDDERTKTMGDALKTQLGVKGGGRGVRWSGKWIGVWREGKEGAIVEEILKTTQKTD</sequence>
<feature type="coiled-coil region" evidence="3">
    <location>
        <begin position="349"/>
        <end position="376"/>
    </location>
</feature>
<dbReference type="InterPro" id="IPR009000">
    <property type="entry name" value="Transl_B-barrel_sf"/>
</dbReference>
<dbReference type="InterPro" id="IPR051335">
    <property type="entry name" value="Alanyl-tRNA_Editing_Enzymes"/>
</dbReference>
<dbReference type="InterPro" id="IPR018164">
    <property type="entry name" value="Ala-tRNA-synth_IIc_N"/>
</dbReference>
<dbReference type="PANTHER" id="PTHR43462">
    <property type="entry name" value="ALANYL-TRNA EDITING PROTEIN"/>
    <property type="match status" value="1"/>
</dbReference>
<dbReference type="SUPFAM" id="SSF50447">
    <property type="entry name" value="Translation proteins"/>
    <property type="match status" value="1"/>
</dbReference>